<dbReference type="GO" id="GO:0035805">
    <property type="term" value="C:egg coat"/>
    <property type="evidence" value="ECO:0007669"/>
    <property type="project" value="UniProtKB-SubCell"/>
</dbReference>
<dbReference type="Pfam" id="PF00100">
    <property type="entry name" value="Zona_pellucida"/>
    <property type="match status" value="1"/>
</dbReference>
<evidence type="ECO:0000259" key="16">
    <source>
        <dbReference type="PROSITE" id="PS51034"/>
    </source>
</evidence>
<dbReference type="Pfam" id="PF23344">
    <property type="entry name" value="ZP-N"/>
    <property type="match status" value="1"/>
</dbReference>
<dbReference type="PRINTS" id="PR00023">
    <property type="entry name" value="ZPELLUCIDA"/>
</dbReference>
<accession>A0A7R7A5R6</accession>
<feature type="region of interest" description="Disordered" evidence="15">
    <location>
        <begin position="315"/>
        <end position="348"/>
    </location>
</feature>
<evidence type="ECO:0000256" key="9">
    <source>
        <dbReference type="ARBA" id="ARBA00022729"/>
    </source>
</evidence>
<evidence type="ECO:0000256" key="7">
    <source>
        <dbReference type="ARBA" id="ARBA00022685"/>
    </source>
</evidence>
<dbReference type="FunFam" id="2.60.40.3210:FF:000001">
    <property type="entry name" value="Zona pellucida sperm-binding protein 3"/>
    <property type="match status" value="1"/>
</dbReference>
<dbReference type="GO" id="GO:2000344">
    <property type="term" value="P:positive regulation of acrosome reaction"/>
    <property type="evidence" value="ECO:0007669"/>
    <property type="project" value="UniProtKB-UniRule"/>
</dbReference>
<dbReference type="AlphaFoldDB" id="A0A7R7A5R6"/>
<sequence>MTWKFPEVPLPSEVGVTVDLRTPIIPNSIQVQCEEQQVLIEVDMDFFKNGQLINPTDLTLGGCAVVGQDLSANKMLLQSDLHNCGSVLTTTTDKLVYSFTIIYAPQPFTGTSIFRTTGAVVGVECHYQRNHNVSSDVLYPKWMPFSAILTGEEIFLFSLRLMTENFVSIRSTTEFYLGEMIYIEASVIQFYHVPLRVYVESCVASASEDANSQPNYNFIDNYGCMNDAKVTGSSSRFLQRTADDKLQFMLEAFRFQNTGTVYITCRLIATAAITPRDYQHKACSYLGAAGWASAGGSNEVCGCCDSNCAGGGGGGGGGGGKGNQNKYPQGELWGETTVGPLSVKKRPV</sequence>
<dbReference type="PROSITE" id="PS51034">
    <property type="entry name" value="ZP_2"/>
    <property type="match status" value="1"/>
</dbReference>
<feature type="domain" description="ZP" evidence="16">
    <location>
        <begin position="32"/>
        <end position="290"/>
    </location>
</feature>
<keyword evidence="10" id="KW-1133">Transmembrane helix</keyword>
<dbReference type="Gene3D" id="2.60.40.3210">
    <property type="entry name" value="Zona pellucida, ZP-N domain"/>
    <property type="match status" value="1"/>
</dbReference>
<comment type="function">
    <text evidence="14">Component of the zona pellucida, an extracellular matrix surrounding oocytes which mediates sperm binding, induction of the acrosome reaction and prevents post-fertilization polyspermy. The zona pellucida is composed of 3 to 4 glycoproteins, ZP1, ZP2, ZP3, and ZP4. ZP3 is essential for sperm binding and zona matrix formation.</text>
</comment>
<evidence type="ECO:0000256" key="4">
    <source>
        <dbReference type="ARBA" id="ARBA00022475"/>
    </source>
</evidence>
<dbReference type="PANTHER" id="PTHR11576">
    <property type="entry name" value="ZONA PELLUCIDA SPERM-BINDING PROTEIN 3"/>
    <property type="match status" value="1"/>
</dbReference>
<dbReference type="GO" id="GO:0005886">
    <property type="term" value="C:plasma membrane"/>
    <property type="evidence" value="ECO:0007669"/>
    <property type="project" value="UniProtKB-SubCell"/>
</dbReference>
<proteinExistence type="evidence at transcript level"/>
<dbReference type="GO" id="GO:0035804">
    <property type="term" value="F:structural constituent of egg coat"/>
    <property type="evidence" value="ECO:0007669"/>
    <property type="project" value="UniProtKB-UniRule"/>
</dbReference>
<evidence type="ECO:0000256" key="15">
    <source>
        <dbReference type="SAM" id="MobiDB-lite"/>
    </source>
</evidence>
<comment type="similarity">
    <text evidence="2 14">Belongs to the ZP domain family. ZPC subfamily.</text>
</comment>
<evidence type="ECO:0000256" key="5">
    <source>
        <dbReference type="ARBA" id="ARBA00022525"/>
    </source>
</evidence>
<keyword evidence="5 14" id="KW-0964">Secreted</keyword>
<evidence type="ECO:0000256" key="2">
    <source>
        <dbReference type="ARBA" id="ARBA00006735"/>
    </source>
</evidence>
<protein>
    <recommendedName>
        <fullName evidence="3 14">Zona pellucida sperm-binding protein 3</fullName>
    </recommendedName>
</protein>
<dbReference type="InterPro" id="IPR001507">
    <property type="entry name" value="ZP_dom"/>
</dbReference>
<keyword evidence="11" id="KW-0472">Membrane</keyword>
<evidence type="ECO:0000256" key="8">
    <source>
        <dbReference type="ARBA" id="ARBA00022692"/>
    </source>
</evidence>
<dbReference type="InterPro" id="IPR055356">
    <property type="entry name" value="ZP-N"/>
</dbReference>
<dbReference type="EMBL" id="LC537893">
    <property type="protein sequence ID" value="BCD71186.1"/>
    <property type="molecule type" value="mRNA"/>
</dbReference>
<keyword evidence="4 14" id="KW-1003">Cell membrane</keyword>
<evidence type="ECO:0000256" key="14">
    <source>
        <dbReference type="RuleBase" id="RU367066"/>
    </source>
</evidence>
<keyword evidence="9 14" id="KW-0732">Signal</keyword>
<organism evidence="17">
    <name type="scientific">Sardinops melanosticta</name>
    <dbReference type="NCBI Taxonomy" id="41697"/>
    <lineage>
        <taxon>Eukaryota</taxon>
        <taxon>Metazoa</taxon>
        <taxon>Chordata</taxon>
        <taxon>Craniata</taxon>
        <taxon>Vertebrata</taxon>
        <taxon>Euteleostomi</taxon>
        <taxon>Actinopterygii</taxon>
        <taxon>Neopterygii</taxon>
        <taxon>Teleostei</taxon>
        <taxon>Clupei</taxon>
        <taxon>Clupeiformes</taxon>
        <taxon>Clupeoidei</taxon>
        <taxon>Clupeidae</taxon>
        <taxon>Sardinops</taxon>
    </lineage>
</organism>
<comment type="subcellular location">
    <subcellularLocation>
        <location evidence="1">Secreted</location>
        <location evidence="1">Extracellular space</location>
        <location evidence="1">Extracellular matrix</location>
    </subcellularLocation>
    <subcellularLocation>
        <location evidence="14">Zona pellucida</location>
    </subcellularLocation>
    <subcellularLocation>
        <location evidence="14">Cell membrane</location>
        <topology evidence="14">Single-pass type I membrane protein</topology>
    </subcellularLocation>
</comment>
<dbReference type="GO" id="GO:0032190">
    <property type="term" value="F:acrosin binding"/>
    <property type="evidence" value="ECO:0007669"/>
    <property type="project" value="TreeGrafter"/>
</dbReference>
<evidence type="ECO:0000313" key="17">
    <source>
        <dbReference type="EMBL" id="BCD71186.1"/>
    </source>
</evidence>
<evidence type="ECO:0000256" key="3">
    <source>
        <dbReference type="ARBA" id="ARBA00017980"/>
    </source>
</evidence>
<evidence type="ECO:0000256" key="6">
    <source>
        <dbReference type="ARBA" id="ARBA00022530"/>
    </source>
</evidence>
<comment type="domain">
    <text evidence="14">The ZP domain is involved in the polymerization of the ZP proteins to form the zona pellucida.</text>
</comment>
<dbReference type="GO" id="GO:0007339">
    <property type="term" value="P:binding of sperm to zona pellucida"/>
    <property type="evidence" value="ECO:0007669"/>
    <property type="project" value="UniProtKB-UniRule"/>
</dbReference>
<dbReference type="InterPro" id="IPR048290">
    <property type="entry name" value="ZP_chr"/>
</dbReference>
<dbReference type="InterPro" id="IPR055355">
    <property type="entry name" value="ZP-C"/>
</dbReference>
<keyword evidence="17" id="KW-0946">Virion</keyword>
<evidence type="ECO:0000256" key="12">
    <source>
        <dbReference type="ARBA" id="ARBA00023157"/>
    </source>
</evidence>
<keyword evidence="13" id="KW-0325">Glycoprotein</keyword>
<evidence type="ECO:0000256" key="10">
    <source>
        <dbReference type="ARBA" id="ARBA00022989"/>
    </source>
</evidence>
<keyword evidence="17" id="KW-0261">Viral envelope protein</keyword>
<name>A0A7R7A5R6_9TELE</name>
<dbReference type="InterPro" id="IPR042235">
    <property type="entry name" value="ZP-C_dom"/>
</dbReference>
<keyword evidence="7 14" id="KW-0165">Cleavage on pair of basic residues</keyword>
<comment type="PTM">
    <text evidence="14">Proteolytically cleaved before the transmembrane segment to yield the secreted ectodomain incorporated in the zona pellucida.</text>
</comment>
<gene>
    <name evidence="17" type="primary">SmeZPCa</name>
</gene>
<dbReference type="GO" id="GO:0035803">
    <property type="term" value="P:egg coat formation"/>
    <property type="evidence" value="ECO:0007669"/>
    <property type="project" value="UniProtKB-UniRule"/>
</dbReference>
<dbReference type="FunFam" id="2.60.40.4100:FF:000002">
    <property type="entry name" value="Zona pellucida sperm-binding protein 3"/>
    <property type="match status" value="1"/>
</dbReference>
<evidence type="ECO:0000256" key="1">
    <source>
        <dbReference type="ARBA" id="ARBA00004498"/>
    </source>
</evidence>
<dbReference type="SMART" id="SM00241">
    <property type="entry name" value="ZP"/>
    <property type="match status" value="1"/>
</dbReference>
<reference evidence="17" key="1">
    <citation type="submission" date="2020-04" db="EMBL/GenBank/DDBJ databases">
        <title>The Evolution of ZP genes of Teleost.</title>
        <authorList>
            <person name="Sano K."/>
            <person name="Kawaguchi M."/>
            <person name="Yasumasu S."/>
        </authorList>
    </citation>
    <scope>NUCLEOTIDE SEQUENCE</scope>
    <source>
        <tissue evidence="17">Liver</tissue>
    </source>
</reference>
<keyword evidence="8" id="KW-0812">Transmembrane</keyword>
<evidence type="ECO:0000256" key="11">
    <source>
        <dbReference type="ARBA" id="ARBA00023136"/>
    </source>
</evidence>
<dbReference type="PANTHER" id="PTHR11576:SF2">
    <property type="entry name" value="ZONA PELLUCIDA SPERM-BINDING PROTEIN 3"/>
    <property type="match status" value="1"/>
</dbReference>
<evidence type="ECO:0000256" key="13">
    <source>
        <dbReference type="ARBA" id="ARBA00023180"/>
    </source>
</evidence>
<keyword evidence="6 14" id="KW-0272">Extracellular matrix</keyword>
<keyword evidence="12 14" id="KW-1015">Disulfide bond</keyword>
<dbReference type="Gene3D" id="2.60.40.4100">
    <property type="entry name" value="Zona pellucida, ZP-C domain"/>
    <property type="match status" value="1"/>
</dbReference>